<evidence type="ECO:0000256" key="4">
    <source>
        <dbReference type="SAM" id="MobiDB-lite"/>
    </source>
</evidence>
<dbReference type="FunFam" id="3.30.800.10:FF:000001">
    <property type="entry name" value="phosphatidylinositol 4-phosphate 5-kinase type-1 gamma"/>
    <property type="match status" value="1"/>
</dbReference>
<evidence type="ECO:0000256" key="3">
    <source>
        <dbReference type="PROSITE-ProRule" id="PRU00781"/>
    </source>
</evidence>
<dbReference type="InterPro" id="IPR023610">
    <property type="entry name" value="PInositol-4/5-P-5/4-kinase"/>
</dbReference>
<dbReference type="GO" id="GO:0046854">
    <property type="term" value="P:phosphatidylinositol phosphate biosynthetic process"/>
    <property type="evidence" value="ECO:0007669"/>
    <property type="project" value="TreeGrafter"/>
</dbReference>
<evidence type="ECO:0000256" key="2">
    <source>
        <dbReference type="ARBA" id="ARBA00022490"/>
    </source>
</evidence>
<dbReference type="PANTHER" id="PTHR23086:SF101">
    <property type="entry name" value="LP03320P-RELATED"/>
    <property type="match status" value="1"/>
</dbReference>
<sequence>MASGDNVDVIEVVETTSFPVPAQPTVDHLRPEQSTVEEDSYIMYYQLSLQSSVVQHGTTGGKTLVGVSRNKSERERKIGHRRVGVGGEITYKKIQTTQIMGSIQLGIQHAVGGLASKPERDLLMQDFMTVETTNFPSEGSNHTPAHHFSEFKFKNYAPIAFRYFRDLFGIQPDDFLMSMCSAPLRELSNPGASGSIFYLTDDDEFIIKTVQHKEGEFLQTLLPGYYMNLNQNPRTLLPKFFGLYCYRCNSKNVRLIAMNNLLPSSVKLHQKYDLKGSTYKRKASKTERSKSSPTYKDLDFIEHHPEGIFLEADTYGALVKTIQRDCRVLESFKIMDYSLLVGIHNLDQAVKEKAQEQRLSASADEEIDEMGGESDGFIQSEREKQKEDRIGAAALNRSRSINRQRLVAHSTAMESIQAESEPIDEEDDVPSGGIPARNARGERLLLFLGIIDILQSYRLKKKLEHTWKSMIHDGDTVSVHRPGFYAQRFQDFMAKTVFKKIPSLDLPEIKGNHRKFRNLVTSYIALKHSPSKRKSISRPLRPLEGDFDSTAVAATGGSTMHATSPTKAAVSPPDPAISATNVAASVPIATSTPVNLAAGPLSPPPLTLATGQGPHHEHPPGAAPTVKVTSYPAVLKGRSAASPPNPNLVPSGKIPPPVPPRGTGASRTARSSEDHRAASTATSTTSSVTSSRGDEAAIITRYRLHDSSCDLHHSLLSDHSCTSTSITTAKTVASTITAATSIKTTSATSNALHAHTSTSNTCRVTHRDRIGGEAGRIRPMDSIQHWHIQELDEDEEEFVSVVKIEDAYFIKTSLHPLRPDRGIRRSSRLKDFNETSNDYEVSKKDKEKRGDTKTDHLAKFTYFLNPSSRADLMNYKMSRKDKKYSETYYERVKRKQKNLEASITTITTVSHLRKPVEDARTHHIHTSYMEAAEEWTNYKQKILKFASIKKDSILLQKIREKSKRRKRIAPEPSMKKRTSKRETFNGNLAENEKTDAKRENEKLSLKMSSLGNKSGYQIQEKSNKNDTGFTSKRKESAIRCDETKQNCPSGRDNNYLDKKKNISKNINDEQINNRGGFKGIFANSYRDKAESMEDRIVHEGISKFDRQANERFKKYKNESPKSDCKSCDGNSYFREEKSSFDIKKTNSKDVKRDKLLSTIKREEFISSSFENDIRNRNSDVLKCSVFEKVKNFEKIKMDVRGKTKDARREVHLDNLNYGNEINAIKRKFALPVNEIRLNQEEEKIVSKGRLINTDVKHKRQTFKSLSSGHCDNLSFNSEFGMLKPNVSFLHSYRKTRSALFVGGTLPSTCSTPPPPFDDAVRSNDQTLASGGHLQQGGATPILTSNLFSTHSKQNKVVHHVTLTKTYHDTVSLSALNMTNEFILSISDVHLESSGSGSGSGGRETKSSLSVESGGSSSRGGGGLTWTPPAGSAEGSTPTWTEGTPSFTESSSSGDIGCPTTPIKGNQCQDDGGRIAATVEEALASLTTEMRRTSQGEQHQLEQSISFSLYRQIRTSLKRGSLNHVVIMKNMQRALNIRRAS</sequence>
<accession>A0A836GJS0</accession>
<dbReference type="Proteomes" id="UP000669903">
    <property type="component" value="Unassembled WGS sequence"/>
</dbReference>
<keyword evidence="3" id="KW-0067">ATP-binding</keyword>
<feature type="region of interest" description="Disordered" evidence="4">
    <location>
        <begin position="961"/>
        <end position="1056"/>
    </location>
</feature>
<dbReference type="SMART" id="SM00330">
    <property type="entry name" value="PIPKc"/>
    <property type="match status" value="1"/>
</dbReference>
<dbReference type="CDD" id="cd17301">
    <property type="entry name" value="PIPKc_PIP5KI"/>
    <property type="match status" value="1"/>
</dbReference>
<dbReference type="SUPFAM" id="SSF56104">
    <property type="entry name" value="SAICAR synthase-like"/>
    <property type="match status" value="1"/>
</dbReference>
<feature type="compositionally biased region" description="Low complexity" evidence="4">
    <location>
        <begin position="678"/>
        <end position="691"/>
    </location>
</feature>
<dbReference type="GO" id="GO:0016308">
    <property type="term" value="F:1-phosphatidylinositol-4-phosphate 5-kinase activity"/>
    <property type="evidence" value="ECO:0007669"/>
    <property type="project" value="TreeGrafter"/>
</dbReference>
<dbReference type="GO" id="GO:0005737">
    <property type="term" value="C:cytoplasm"/>
    <property type="evidence" value="ECO:0007669"/>
    <property type="project" value="UniProtKB-SubCell"/>
</dbReference>
<dbReference type="PANTHER" id="PTHR23086">
    <property type="entry name" value="PHOSPHATIDYLINOSITOL-4-PHOSPHATE 5-KINASE"/>
    <property type="match status" value="1"/>
</dbReference>
<dbReference type="GO" id="GO:0005524">
    <property type="term" value="F:ATP binding"/>
    <property type="evidence" value="ECO:0007669"/>
    <property type="project" value="UniProtKB-UniRule"/>
</dbReference>
<feature type="compositionally biased region" description="Polar residues" evidence="4">
    <location>
        <begin position="1006"/>
        <end position="1030"/>
    </location>
</feature>
<comment type="caution">
    <text evidence="6">The sequence shown here is derived from an EMBL/GenBank/DDBJ whole genome shotgun (WGS) entry which is preliminary data.</text>
</comment>
<keyword evidence="3" id="KW-0547">Nucleotide-binding</keyword>
<dbReference type="Gene3D" id="3.30.800.10">
    <property type="entry name" value="Phosphatidylinositol Phosphate Kinase II Beta"/>
    <property type="match status" value="1"/>
</dbReference>
<feature type="compositionally biased region" description="Basic and acidic residues" evidence="4">
    <location>
        <begin position="1032"/>
        <end position="1044"/>
    </location>
</feature>
<gene>
    <name evidence="6" type="primary">Pip5k1a</name>
    <name evidence="6" type="ORF">G6Z76_0011705</name>
</gene>
<dbReference type="InterPro" id="IPR027484">
    <property type="entry name" value="PInositol-4-P-5-kinase_N"/>
</dbReference>
<dbReference type="Pfam" id="PF01504">
    <property type="entry name" value="PIP5K"/>
    <property type="match status" value="1"/>
</dbReference>
<comment type="subcellular location">
    <subcellularLocation>
        <location evidence="1">Cytoplasm</location>
    </subcellularLocation>
</comment>
<feature type="compositionally biased region" description="Basic and acidic residues" evidence="4">
    <location>
        <begin position="990"/>
        <end position="1004"/>
    </location>
</feature>
<dbReference type="Gene3D" id="3.30.810.10">
    <property type="entry name" value="2-Layer Sandwich"/>
    <property type="match status" value="1"/>
</dbReference>
<evidence type="ECO:0000313" key="6">
    <source>
        <dbReference type="EMBL" id="KAG5344120.1"/>
    </source>
</evidence>
<feature type="compositionally biased region" description="Low complexity" evidence="4">
    <location>
        <begin position="1406"/>
        <end position="1415"/>
    </location>
</feature>
<feature type="compositionally biased region" description="Polar residues" evidence="4">
    <location>
        <begin position="1433"/>
        <end position="1453"/>
    </location>
</feature>
<keyword evidence="2" id="KW-0963">Cytoplasm</keyword>
<name>A0A836GJS0_9HYME</name>
<dbReference type="EMBL" id="JAANIC010002671">
    <property type="protein sequence ID" value="KAG5344120.1"/>
    <property type="molecule type" value="Genomic_DNA"/>
</dbReference>
<feature type="region of interest" description="Disordered" evidence="4">
    <location>
        <begin position="599"/>
        <end position="692"/>
    </location>
</feature>
<feature type="non-terminal residue" evidence="6">
    <location>
        <position position="1540"/>
    </location>
</feature>
<feature type="region of interest" description="Disordered" evidence="4">
    <location>
        <begin position="1390"/>
        <end position="1463"/>
    </location>
</feature>
<evidence type="ECO:0000256" key="1">
    <source>
        <dbReference type="ARBA" id="ARBA00004496"/>
    </source>
</evidence>
<feature type="non-terminal residue" evidence="6">
    <location>
        <position position="1"/>
    </location>
</feature>
<keyword evidence="3 6" id="KW-0418">Kinase</keyword>
<feature type="domain" description="PIPK" evidence="5">
    <location>
        <begin position="95"/>
        <end position="497"/>
    </location>
</feature>
<proteinExistence type="predicted"/>
<reference evidence="6" key="1">
    <citation type="submission" date="2020-03" db="EMBL/GenBank/DDBJ databases">
        <title>Relaxed selection underlies rapid genomic changes in the transitions from sociality to social parasitism in ants.</title>
        <authorList>
            <person name="Bi X."/>
        </authorList>
    </citation>
    <scope>NUCLEOTIDE SEQUENCE</scope>
    <source>
        <strain evidence="6">BGI-DK2014a</strain>
        <tissue evidence="6">Whole body</tissue>
    </source>
</reference>
<evidence type="ECO:0000313" key="7">
    <source>
        <dbReference type="Proteomes" id="UP000669903"/>
    </source>
</evidence>
<feature type="region of interest" description="Disordered" evidence="4">
    <location>
        <begin position="414"/>
        <end position="433"/>
    </location>
</feature>
<dbReference type="GO" id="GO:0005886">
    <property type="term" value="C:plasma membrane"/>
    <property type="evidence" value="ECO:0007669"/>
    <property type="project" value="TreeGrafter"/>
</dbReference>
<organism evidence="6 7">
    <name type="scientific">Acromyrmex charruanus</name>
    <dbReference type="NCBI Taxonomy" id="2715315"/>
    <lineage>
        <taxon>Eukaryota</taxon>
        <taxon>Metazoa</taxon>
        <taxon>Ecdysozoa</taxon>
        <taxon>Arthropoda</taxon>
        <taxon>Hexapoda</taxon>
        <taxon>Insecta</taxon>
        <taxon>Pterygota</taxon>
        <taxon>Neoptera</taxon>
        <taxon>Endopterygota</taxon>
        <taxon>Hymenoptera</taxon>
        <taxon>Apocrita</taxon>
        <taxon>Aculeata</taxon>
        <taxon>Formicoidea</taxon>
        <taxon>Formicidae</taxon>
        <taxon>Myrmicinae</taxon>
        <taxon>Acromyrmex</taxon>
    </lineage>
</organism>
<feature type="compositionally biased region" description="Pro residues" evidence="4">
    <location>
        <begin position="643"/>
        <end position="660"/>
    </location>
</feature>
<keyword evidence="3" id="KW-0808">Transferase</keyword>
<dbReference type="InterPro" id="IPR027483">
    <property type="entry name" value="PInositol-4-P-4/5-kinase_C_sf"/>
</dbReference>
<keyword evidence="7" id="KW-1185">Reference proteome</keyword>
<protein>
    <submittedName>
        <fullName evidence="6">PI51A kinase</fullName>
    </submittedName>
</protein>
<dbReference type="PROSITE" id="PS51455">
    <property type="entry name" value="PIPK"/>
    <property type="match status" value="1"/>
</dbReference>
<evidence type="ECO:0000259" key="5">
    <source>
        <dbReference type="PROSITE" id="PS51455"/>
    </source>
</evidence>
<dbReference type="InterPro" id="IPR002498">
    <property type="entry name" value="PInositol-4-P-4/5-kinase_core"/>
</dbReference>